<sequence>MTHRVTDRMMAVLAPDRTELWKGTDIESALMAASLAPGAQLLTTGAWGWEERSAHTVVAVPADRRPRVLLLRGAEHTRHGDLSGARHEAEAHGGPLAWKPSTDPDTGATTWAAADWSITEAQPR</sequence>
<evidence type="ECO:0000256" key="1">
    <source>
        <dbReference type="SAM" id="MobiDB-lite"/>
    </source>
</evidence>
<dbReference type="EMBL" id="VIWT01000008">
    <property type="protein sequence ID" value="TWF71710.1"/>
    <property type="molecule type" value="Genomic_DNA"/>
</dbReference>
<feature type="compositionally biased region" description="Low complexity" evidence="1">
    <location>
        <begin position="103"/>
        <end position="115"/>
    </location>
</feature>
<feature type="region of interest" description="Disordered" evidence="1">
    <location>
        <begin position="76"/>
        <end position="124"/>
    </location>
</feature>
<dbReference type="Proteomes" id="UP000317940">
    <property type="component" value="Unassembled WGS sequence"/>
</dbReference>
<evidence type="ECO:0000313" key="3">
    <source>
        <dbReference type="Proteomes" id="UP000317940"/>
    </source>
</evidence>
<organism evidence="2 3">
    <name type="scientific">Kitasatospora viridis</name>
    <dbReference type="NCBI Taxonomy" id="281105"/>
    <lineage>
        <taxon>Bacteria</taxon>
        <taxon>Bacillati</taxon>
        <taxon>Actinomycetota</taxon>
        <taxon>Actinomycetes</taxon>
        <taxon>Kitasatosporales</taxon>
        <taxon>Streptomycetaceae</taxon>
        <taxon>Kitasatospora</taxon>
    </lineage>
</organism>
<proteinExistence type="predicted"/>
<keyword evidence="3" id="KW-1185">Reference proteome</keyword>
<protein>
    <submittedName>
        <fullName evidence="2">Uncharacterized protein</fullName>
    </submittedName>
</protein>
<comment type="caution">
    <text evidence="2">The sequence shown here is derived from an EMBL/GenBank/DDBJ whole genome shotgun (WGS) entry which is preliminary data.</text>
</comment>
<dbReference type="RefSeq" id="WP_145911508.1">
    <property type="nucleotide sequence ID" value="NZ_BAAAMZ010000022.1"/>
</dbReference>
<gene>
    <name evidence="2" type="ORF">FHX73_1881</name>
</gene>
<accession>A0A561SA10</accession>
<feature type="compositionally biased region" description="Basic and acidic residues" evidence="1">
    <location>
        <begin position="76"/>
        <end position="91"/>
    </location>
</feature>
<evidence type="ECO:0000313" key="2">
    <source>
        <dbReference type="EMBL" id="TWF71710.1"/>
    </source>
</evidence>
<name>A0A561SA10_9ACTN</name>
<dbReference type="AlphaFoldDB" id="A0A561SA10"/>
<reference evidence="2 3" key="1">
    <citation type="submission" date="2019-06" db="EMBL/GenBank/DDBJ databases">
        <title>Sequencing the genomes of 1000 actinobacteria strains.</title>
        <authorList>
            <person name="Klenk H.-P."/>
        </authorList>
    </citation>
    <scope>NUCLEOTIDE SEQUENCE [LARGE SCALE GENOMIC DNA]</scope>
    <source>
        <strain evidence="2 3">DSM 44826</strain>
    </source>
</reference>